<dbReference type="InterPro" id="IPR008999">
    <property type="entry name" value="Actin-crosslinking"/>
</dbReference>
<proteinExistence type="predicted"/>
<dbReference type="Proteomes" id="UP000078454">
    <property type="component" value="Unassembled WGS sequence"/>
</dbReference>
<accession>A0A198A505</accession>
<feature type="domain" description="BIG2" evidence="5">
    <location>
        <begin position="1140"/>
        <end position="1226"/>
    </location>
</feature>
<dbReference type="InterPro" id="IPR022768">
    <property type="entry name" value="Fascin-like_dom"/>
</dbReference>
<comment type="subcellular location">
    <subcellularLocation>
        <location evidence="1">Cytoplasm</location>
    </subcellularLocation>
</comment>
<organism evidence="6 7">
    <name type="scientific">Paenibacillus oryzisoli</name>
    <dbReference type="NCBI Taxonomy" id="1850517"/>
    <lineage>
        <taxon>Bacteria</taxon>
        <taxon>Bacillati</taxon>
        <taxon>Bacillota</taxon>
        <taxon>Bacilli</taxon>
        <taxon>Bacillales</taxon>
        <taxon>Paenibacillaceae</taxon>
        <taxon>Paenibacillus</taxon>
    </lineage>
</organism>
<dbReference type="InterPro" id="IPR008964">
    <property type="entry name" value="Invasin/intimin_cell_adhesion"/>
</dbReference>
<keyword evidence="3" id="KW-0009">Actin-binding</keyword>
<dbReference type="Pfam" id="PF06268">
    <property type="entry name" value="Fascin"/>
    <property type="match status" value="1"/>
</dbReference>
<dbReference type="GO" id="GO:0051015">
    <property type="term" value="F:actin filament binding"/>
    <property type="evidence" value="ECO:0007669"/>
    <property type="project" value="InterPro"/>
</dbReference>
<name>A0A198A505_9BACL</name>
<dbReference type="CDD" id="cd00257">
    <property type="entry name" value="beta-trefoil_FSCN-like"/>
    <property type="match status" value="1"/>
</dbReference>
<dbReference type="OrthoDB" id="38701at2"/>
<feature type="domain" description="BIG2" evidence="5">
    <location>
        <begin position="1432"/>
        <end position="1509"/>
    </location>
</feature>
<sequence>MRTLYKRISFVLIATLLASMFSWFQGSSFTQTAVAATGDSVTISLQTSNNKYVSVDTNDNSKLKANKTNPWFSELFDVIDQGDGNVALKSRTNNRYISVGSNENNAIQASANTVGTSEKFQQFTNADGTISFKSLSFNFLNSPSNNNSITPNTSTANAAKFKVTYFDLTKPLKVLEIKDLEKPSSGEANSVISDLTSVLGSNTSFQLETMSIKKFVALRDELDGKYDAIYFGNSLFNPTSETGNNHNTRYEENDITNLKATEITEKYINKGLPVIVYSDSTQKRGALYQSYSNAISNRGKLFNLFNPYNTTTPKSNVIFVNQTDLASTAAFMTKTNLLMNANVRPQLNLITAPTDYTNSINRNTTYTAGDTLTYTFNVSNVRNLAQRNLVANLYLGTDSVLRFSASNIVQTVPVTALTNNTISFTLPKGYSGLYYWRLELVDQTSTGKLKDTASGVFRYKDQKPTINVLQVLPNSQSTALTSSLLKSTNMNQTYLHSSDYDINLSVTDFSSFNSTIYSTLNSKYDMVIFGFNDSYNGTGDISNTAAEAVKSFIATKQGVMFTHDTVYQGNQTWINYFQAATGQIGPMTNMGLNAPNTSTSTVKVNEGLLTQFPFFISDMTTAVATTHDQYFRLNLDDPTVIPWYNIKGDPRDIEDSWNHYYTYSKGNVTYSGTGHNFVNTTTNSSFPDWEQKLFVNTMYRAFIGSNHKPTLDILSPAAFSDNSKNYISANSDISVSFKPDDLDLDDKTVTSTVTFTYQKANGSTQVDTVLSNLETPKGETVTRTYSNPLANRGGDLTITVSTVDPSGAKETKSVLVKVITSTGLNPTRTLSNDRVEKNTPVTIQYAITPIAMDYNTGINVGDLTIRRIHFKEKLPAKLEIINLPAGFSKSGTVAAGYTIEGNLPDIPYKQVGTKFIADNSIFSIQVQPLNNGNYSLTNATLSFKDYSTANEQTILFTDRLLTAFTKLTSLSLNGLTIAKDDKTKLIPIYLPEDATFIRDTDYTWSSNAPSIVSVDDTGIVTGNQAGTANITAVSKDGSGLQATATVTVIIPGLNITGPSVVNVNQPIELRSVLVTANENIKTIYWQSSNDTIAKFSEITNTQNNGVLWGKSPGQVVVTLTITTDKGKTYKQTYRVTVLAPLTSLDLVGETSYEVGDSSVLHAYYEPGYATNPSLDWHSSNSNVIEILQTSSNASSNEGLATIKAKSAGNATITVSARDGSNLSDQIEIRVIDPAISINTPVQINVEDTPVTLEVSTEFIHQVPIKSTWKLDDVNQSIVVFKGDAILTRSITGAKVGTVTGTVTIDTNEGKQYSANFRVTVENPVNSVSIKRQVNGEPDETDNSQSTITVDKGASVNLTALIQRPDAVHTGFKWFIIKEAGSTGSATLNTDSTQNVTLTGDTKGTIKVRVLVGGKEDIRNVAIVQALTSIKLPDGPIRLILNTDKNTSDIWSQTVITPTKWRDELKDRLEWIIADPTIVSLSNGVVTGTKAGTTDVTLRYLDDQQILGTVRVIVQKQFDNRY</sequence>
<comment type="caution">
    <text evidence="6">The sequence shown here is derived from an EMBL/GenBank/DDBJ whole genome shotgun (WGS) entry which is preliminary data.</text>
</comment>
<evidence type="ECO:0000256" key="4">
    <source>
        <dbReference type="SAM" id="SignalP"/>
    </source>
</evidence>
<gene>
    <name evidence="6" type="ORF">A8708_19535</name>
</gene>
<dbReference type="Pfam" id="PF02368">
    <property type="entry name" value="Big_2"/>
    <property type="match status" value="1"/>
</dbReference>
<evidence type="ECO:0000313" key="6">
    <source>
        <dbReference type="EMBL" id="OAS16217.1"/>
    </source>
</evidence>
<keyword evidence="4" id="KW-0732">Signal</keyword>
<dbReference type="SUPFAM" id="SSF50405">
    <property type="entry name" value="Actin-crosslinking proteins"/>
    <property type="match status" value="1"/>
</dbReference>
<evidence type="ECO:0000256" key="1">
    <source>
        <dbReference type="ARBA" id="ARBA00004496"/>
    </source>
</evidence>
<dbReference type="Gene3D" id="2.60.40.1080">
    <property type="match status" value="3"/>
</dbReference>
<keyword evidence="2" id="KW-0963">Cytoplasm</keyword>
<feature type="domain" description="BIG2" evidence="5">
    <location>
        <begin position="966"/>
        <end position="1044"/>
    </location>
</feature>
<dbReference type="InterPro" id="IPR003343">
    <property type="entry name" value="Big_2"/>
</dbReference>
<dbReference type="GO" id="GO:0030674">
    <property type="term" value="F:protein-macromolecule adaptor activity"/>
    <property type="evidence" value="ECO:0007669"/>
    <property type="project" value="InterPro"/>
</dbReference>
<keyword evidence="7" id="KW-1185">Reference proteome</keyword>
<dbReference type="GO" id="GO:0005737">
    <property type="term" value="C:cytoplasm"/>
    <property type="evidence" value="ECO:0007669"/>
    <property type="project" value="UniProtKB-SubCell"/>
</dbReference>
<evidence type="ECO:0000256" key="2">
    <source>
        <dbReference type="ARBA" id="ARBA00022490"/>
    </source>
</evidence>
<dbReference type="SUPFAM" id="SSF49373">
    <property type="entry name" value="Invasin/intimin cell-adhesion fragments"/>
    <property type="match status" value="3"/>
</dbReference>
<evidence type="ECO:0000256" key="3">
    <source>
        <dbReference type="ARBA" id="ARBA00023203"/>
    </source>
</evidence>
<dbReference type="SMART" id="SM00635">
    <property type="entry name" value="BID_2"/>
    <property type="match status" value="3"/>
</dbReference>
<dbReference type="STRING" id="1850517.A8708_19535"/>
<reference evidence="6 7" key="1">
    <citation type="submission" date="2016-05" db="EMBL/GenBank/DDBJ databases">
        <title>Paenibacillus sp. 1ZS3-15 nov., isolated from the rhizosphere soil.</title>
        <authorList>
            <person name="Zhang X.X."/>
            <person name="Zhang J."/>
        </authorList>
    </citation>
    <scope>NUCLEOTIDE SEQUENCE [LARGE SCALE GENOMIC DNA]</scope>
    <source>
        <strain evidence="6 7">1ZS3-15</strain>
    </source>
</reference>
<dbReference type="RefSeq" id="WP_068667063.1">
    <property type="nucleotide sequence ID" value="NZ_LYPB01000076.1"/>
</dbReference>
<dbReference type="EMBL" id="LYPB01000076">
    <property type="protein sequence ID" value="OAS16217.1"/>
    <property type="molecule type" value="Genomic_DNA"/>
</dbReference>
<evidence type="ECO:0000259" key="5">
    <source>
        <dbReference type="SMART" id="SM00635"/>
    </source>
</evidence>
<feature type="signal peptide" evidence="4">
    <location>
        <begin position="1"/>
        <end position="24"/>
    </location>
</feature>
<protein>
    <recommendedName>
        <fullName evidence="5">BIG2 domain-containing protein</fullName>
    </recommendedName>
</protein>
<dbReference type="Gene3D" id="2.80.10.50">
    <property type="match status" value="1"/>
</dbReference>
<evidence type="ECO:0000313" key="7">
    <source>
        <dbReference type="Proteomes" id="UP000078454"/>
    </source>
</evidence>
<feature type="chain" id="PRO_5039530677" description="BIG2 domain-containing protein" evidence="4">
    <location>
        <begin position="25"/>
        <end position="1521"/>
    </location>
</feature>